<proteinExistence type="predicted"/>
<keyword evidence="6" id="KW-1185">Reference proteome</keyword>
<dbReference type="EMBL" id="PKPP01011218">
    <property type="protein sequence ID" value="PWA44552.1"/>
    <property type="molecule type" value="Genomic_DNA"/>
</dbReference>
<dbReference type="PANTHER" id="PTHR11956">
    <property type="entry name" value="ARGINYL-TRNA SYNTHETASE"/>
    <property type="match status" value="1"/>
</dbReference>
<comment type="catalytic activity">
    <reaction evidence="2">
        <text>tRNA(Arg) + L-arginine + ATP = L-arginyl-tRNA(Arg) + AMP + diphosphate</text>
        <dbReference type="Rhea" id="RHEA:20301"/>
        <dbReference type="Rhea" id="RHEA-COMP:9658"/>
        <dbReference type="Rhea" id="RHEA-COMP:9673"/>
        <dbReference type="ChEBI" id="CHEBI:30616"/>
        <dbReference type="ChEBI" id="CHEBI:32682"/>
        <dbReference type="ChEBI" id="CHEBI:33019"/>
        <dbReference type="ChEBI" id="CHEBI:78442"/>
        <dbReference type="ChEBI" id="CHEBI:78513"/>
        <dbReference type="ChEBI" id="CHEBI:456215"/>
        <dbReference type="EC" id="6.1.1.19"/>
    </reaction>
</comment>
<dbReference type="GO" id="GO:0006420">
    <property type="term" value="P:arginyl-tRNA aminoacylation"/>
    <property type="evidence" value="ECO:0007669"/>
    <property type="project" value="InterPro"/>
</dbReference>
<evidence type="ECO:0000256" key="1">
    <source>
        <dbReference type="ARBA" id="ARBA00012837"/>
    </source>
</evidence>
<feature type="region of interest" description="Disordered" evidence="3">
    <location>
        <begin position="1"/>
        <end position="55"/>
    </location>
</feature>
<comment type="caution">
    <text evidence="5">The sequence shown here is derived from an EMBL/GenBank/DDBJ whole genome shotgun (WGS) entry which is preliminary data.</text>
</comment>
<dbReference type="Pfam" id="PF05746">
    <property type="entry name" value="DALR_1"/>
    <property type="match status" value="1"/>
</dbReference>
<feature type="compositionally biased region" description="Polar residues" evidence="3">
    <location>
        <begin position="1"/>
        <end position="21"/>
    </location>
</feature>
<gene>
    <name evidence="5" type="ORF">CTI12_AA523590</name>
</gene>
<evidence type="ECO:0000313" key="6">
    <source>
        <dbReference type="Proteomes" id="UP000245207"/>
    </source>
</evidence>
<reference evidence="5 6" key="1">
    <citation type="journal article" date="2018" name="Mol. Plant">
        <title>The genome of Artemisia annua provides insight into the evolution of Asteraceae family and artemisinin biosynthesis.</title>
        <authorList>
            <person name="Shen Q."/>
            <person name="Zhang L."/>
            <person name="Liao Z."/>
            <person name="Wang S."/>
            <person name="Yan T."/>
            <person name="Shi P."/>
            <person name="Liu M."/>
            <person name="Fu X."/>
            <person name="Pan Q."/>
            <person name="Wang Y."/>
            <person name="Lv Z."/>
            <person name="Lu X."/>
            <person name="Zhang F."/>
            <person name="Jiang W."/>
            <person name="Ma Y."/>
            <person name="Chen M."/>
            <person name="Hao X."/>
            <person name="Li L."/>
            <person name="Tang Y."/>
            <person name="Lv G."/>
            <person name="Zhou Y."/>
            <person name="Sun X."/>
            <person name="Brodelius P.E."/>
            <person name="Rose J.K.C."/>
            <person name="Tang K."/>
        </authorList>
    </citation>
    <scope>NUCLEOTIDE SEQUENCE [LARGE SCALE GENOMIC DNA]</scope>
    <source>
        <strain evidence="6">cv. Huhao1</strain>
        <tissue evidence="5">Leaf</tissue>
    </source>
</reference>
<name>A0A2U1L6C1_ARTAN</name>
<sequence>MSNPNKVFQKASRSLKGSKQGRSPRGSKAGRSPKGSKAGPSPRGSKAGRSPRFPNTRFQHKGLQGFLNQGSTKGIEKPLTLKDDSERQLGLHLLRFTEVLEEVCRVLAPHILCDYLCVLCDKFNTLYYADNGKVLHSGEESKVLLFEATRVLLEMGILCTQELSSSRPTMLDVAGDLDRLKRYLTGDTTTTFASSLGISSSTISIDD</sequence>
<dbReference type="InterPro" id="IPR009080">
    <property type="entry name" value="tRNAsynth_Ia_anticodon-bd"/>
</dbReference>
<keyword evidence="5" id="KW-0430">Lectin</keyword>
<dbReference type="Proteomes" id="UP000245207">
    <property type="component" value="Unassembled WGS sequence"/>
</dbReference>
<dbReference type="PANTHER" id="PTHR11956:SF5">
    <property type="entry name" value="ARGININE--TRNA LIGASE, CYTOPLASMIC"/>
    <property type="match status" value="1"/>
</dbReference>
<accession>A0A2U1L6C1</accession>
<evidence type="ECO:0000259" key="4">
    <source>
        <dbReference type="SMART" id="SM00836"/>
    </source>
</evidence>
<dbReference type="Gene3D" id="1.10.730.10">
    <property type="entry name" value="Isoleucyl-tRNA Synthetase, Domain 1"/>
    <property type="match status" value="1"/>
</dbReference>
<dbReference type="SMART" id="SM00836">
    <property type="entry name" value="DALR_1"/>
    <property type="match status" value="1"/>
</dbReference>
<dbReference type="InterPro" id="IPR008909">
    <property type="entry name" value="DALR_anticod-bd"/>
</dbReference>
<feature type="domain" description="DALR anticodon binding" evidence="4">
    <location>
        <begin position="63"/>
        <end position="155"/>
    </location>
</feature>
<dbReference type="SUPFAM" id="SSF47323">
    <property type="entry name" value="Anticodon-binding domain of a subclass of class I aminoacyl-tRNA synthetases"/>
    <property type="match status" value="1"/>
</dbReference>
<dbReference type="InterPro" id="IPR001278">
    <property type="entry name" value="Arg-tRNA-ligase"/>
</dbReference>
<dbReference type="GO" id="GO:0004814">
    <property type="term" value="F:arginine-tRNA ligase activity"/>
    <property type="evidence" value="ECO:0007669"/>
    <property type="project" value="UniProtKB-EC"/>
</dbReference>
<dbReference type="GO" id="GO:0030246">
    <property type="term" value="F:carbohydrate binding"/>
    <property type="evidence" value="ECO:0007669"/>
    <property type="project" value="UniProtKB-KW"/>
</dbReference>
<evidence type="ECO:0000256" key="2">
    <source>
        <dbReference type="ARBA" id="ARBA00049339"/>
    </source>
</evidence>
<dbReference type="GO" id="GO:0005524">
    <property type="term" value="F:ATP binding"/>
    <property type="evidence" value="ECO:0007669"/>
    <property type="project" value="InterPro"/>
</dbReference>
<dbReference type="AlphaFoldDB" id="A0A2U1L6C1"/>
<dbReference type="EC" id="6.1.1.19" evidence="1"/>
<evidence type="ECO:0000256" key="3">
    <source>
        <dbReference type="SAM" id="MobiDB-lite"/>
    </source>
</evidence>
<dbReference type="STRING" id="35608.A0A2U1L6C1"/>
<organism evidence="5 6">
    <name type="scientific">Artemisia annua</name>
    <name type="common">Sweet wormwood</name>
    <dbReference type="NCBI Taxonomy" id="35608"/>
    <lineage>
        <taxon>Eukaryota</taxon>
        <taxon>Viridiplantae</taxon>
        <taxon>Streptophyta</taxon>
        <taxon>Embryophyta</taxon>
        <taxon>Tracheophyta</taxon>
        <taxon>Spermatophyta</taxon>
        <taxon>Magnoliopsida</taxon>
        <taxon>eudicotyledons</taxon>
        <taxon>Gunneridae</taxon>
        <taxon>Pentapetalae</taxon>
        <taxon>asterids</taxon>
        <taxon>campanulids</taxon>
        <taxon>Asterales</taxon>
        <taxon>Asteraceae</taxon>
        <taxon>Asteroideae</taxon>
        <taxon>Anthemideae</taxon>
        <taxon>Artemisiinae</taxon>
        <taxon>Artemisia</taxon>
    </lineage>
</organism>
<dbReference type="OrthoDB" id="1888141at2759"/>
<evidence type="ECO:0000313" key="5">
    <source>
        <dbReference type="EMBL" id="PWA44552.1"/>
    </source>
</evidence>
<protein>
    <recommendedName>
        <fullName evidence="1">arginine--tRNA ligase</fullName>
        <ecNumber evidence="1">6.1.1.19</ecNumber>
    </recommendedName>
</protein>